<dbReference type="NCBIfam" id="NF007112">
    <property type="entry name" value="PRK09561.1"/>
    <property type="match status" value="1"/>
</dbReference>
<feature type="transmembrane region" description="Helical" evidence="7">
    <location>
        <begin position="367"/>
        <end position="384"/>
    </location>
</feature>
<dbReference type="NCBIfam" id="TIGR00773">
    <property type="entry name" value="NhaA"/>
    <property type="match status" value="1"/>
</dbReference>
<feature type="transmembrane region" description="Helical" evidence="7">
    <location>
        <begin position="217"/>
        <end position="243"/>
    </location>
</feature>
<dbReference type="GO" id="GO:0015385">
    <property type="term" value="F:sodium:proton antiporter activity"/>
    <property type="evidence" value="ECO:0007669"/>
    <property type="project" value="UniProtKB-UniRule"/>
</dbReference>
<feature type="transmembrane region" description="Helical" evidence="7">
    <location>
        <begin position="293"/>
        <end position="317"/>
    </location>
</feature>
<dbReference type="STRING" id="1429083.GCA_001885685_01148"/>
<evidence type="ECO:0000256" key="3">
    <source>
        <dbReference type="ARBA" id="ARBA00022692"/>
    </source>
</evidence>
<dbReference type="Proteomes" id="UP000185766">
    <property type="component" value="Unassembled WGS sequence"/>
</dbReference>
<keyword evidence="9" id="KW-1185">Reference proteome</keyword>
<feature type="transmembrane region" description="Helical" evidence="7">
    <location>
        <begin position="12"/>
        <end position="33"/>
    </location>
</feature>
<dbReference type="AlphaFoldDB" id="A0A1H7RKV2"/>
<evidence type="ECO:0000256" key="6">
    <source>
        <dbReference type="ARBA" id="ARBA00023201"/>
    </source>
</evidence>
<gene>
    <name evidence="7" type="primary">nhaA</name>
    <name evidence="8" type="ORF">SAMN05216214_11520</name>
</gene>
<keyword evidence="5 7" id="KW-0472">Membrane</keyword>
<proteinExistence type="inferred from homology"/>
<sequence length="393" mass="42002">MVVRLRQRLKQFVELEAAGGILLIIAAVLALLINNSPLSFLYDMFLEVPVAVQVGALEINKPLLLWINDGLMALFFLLIGLEVKRELLDGHLSRPSQVVLPGMAAIGGMLVPAAIYAWLNWNEPDALKGWAIPMATDIAFALGILGLLGSRVPVTLKLFLMTLAIIDDLGAIVIIALFYSAELSNTSLLFASIFLGIMVLMNRLGVNKLGPYLVIGLFLWISVLKSGVHATLAGVAMAFIIPLRTTDGSPSPLLTAEHALHPWIAFAVMPIFAFANAGVSLKGMTFASVLEPVTLGIILGLLVGKTIGVFGFTWLAIKCRIANMPAESNWTQILAVSILCGIGFTMSLFIGSLAFAPDSAYAGMDRLGILVGSLFSAVIGYLLMAKASPQRAE</sequence>
<comment type="similarity">
    <text evidence="7">Belongs to the NhaA Na(+)/H(+) (TC 2.A.33) antiporter family.</text>
</comment>
<feature type="transmembrane region" description="Helical" evidence="7">
    <location>
        <begin position="130"/>
        <end position="148"/>
    </location>
</feature>
<dbReference type="GO" id="GO:0006885">
    <property type="term" value="P:regulation of pH"/>
    <property type="evidence" value="ECO:0007669"/>
    <property type="project" value="UniProtKB-UniRule"/>
</dbReference>
<dbReference type="Gene3D" id="1.20.1530.10">
    <property type="entry name" value="Na+/H+ antiporter like domain"/>
    <property type="match status" value="1"/>
</dbReference>
<evidence type="ECO:0000256" key="5">
    <source>
        <dbReference type="ARBA" id="ARBA00023136"/>
    </source>
</evidence>
<keyword evidence="7" id="KW-0915">Sodium</keyword>
<reference evidence="8 9" key="1">
    <citation type="submission" date="2016-10" db="EMBL/GenBank/DDBJ databases">
        <authorList>
            <person name="de Groot N.N."/>
        </authorList>
    </citation>
    <scope>NUCLEOTIDE SEQUENCE [LARGE SCALE GENOMIC DNA]</scope>
    <source>
        <strain evidence="8 9">JCM 19513</strain>
    </source>
</reference>
<keyword evidence="7" id="KW-0050">Antiport</keyword>
<feature type="transmembrane region" description="Helical" evidence="7">
    <location>
        <begin position="63"/>
        <end position="83"/>
    </location>
</feature>
<feature type="transmembrane region" description="Helical" evidence="7">
    <location>
        <begin position="263"/>
        <end position="281"/>
    </location>
</feature>
<keyword evidence="4 7" id="KW-1133">Transmembrane helix</keyword>
<accession>A0A1H7RKV2</accession>
<dbReference type="HAMAP" id="MF_01844">
    <property type="entry name" value="NhaA"/>
    <property type="match status" value="1"/>
</dbReference>
<evidence type="ECO:0000313" key="8">
    <source>
        <dbReference type="EMBL" id="SEL60474.1"/>
    </source>
</evidence>
<dbReference type="NCBIfam" id="NF007111">
    <property type="entry name" value="PRK09560.1"/>
    <property type="match status" value="1"/>
</dbReference>
<organism evidence="8 9">
    <name type="scientific">Atopomonas hussainii</name>
    <dbReference type="NCBI Taxonomy" id="1429083"/>
    <lineage>
        <taxon>Bacteria</taxon>
        <taxon>Pseudomonadati</taxon>
        <taxon>Pseudomonadota</taxon>
        <taxon>Gammaproteobacteria</taxon>
        <taxon>Pseudomonadales</taxon>
        <taxon>Pseudomonadaceae</taxon>
        <taxon>Atopomonas</taxon>
    </lineage>
</organism>
<dbReference type="InterPro" id="IPR004670">
    <property type="entry name" value="NhaA"/>
</dbReference>
<keyword evidence="3 7" id="KW-0812">Transmembrane</keyword>
<dbReference type="EMBL" id="FOAS01000015">
    <property type="protein sequence ID" value="SEL60474.1"/>
    <property type="molecule type" value="Genomic_DNA"/>
</dbReference>
<feature type="transmembrane region" description="Helical" evidence="7">
    <location>
        <begin position="187"/>
        <end position="205"/>
    </location>
</feature>
<feature type="transmembrane region" description="Helical" evidence="7">
    <location>
        <begin position="160"/>
        <end position="181"/>
    </location>
</feature>
<dbReference type="RefSeq" id="WP_074869876.1">
    <property type="nucleotide sequence ID" value="NZ_FOAS01000015.1"/>
</dbReference>
<evidence type="ECO:0000256" key="4">
    <source>
        <dbReference type="ARBA" id="ARBA00022989"/>
    </source>
</evidence>
<feature type="transmembrane region" description="Helical" evidence="7">
    <location>
        <begin position="329"/>
        <end position="355"/>
    </location>
</feature>
<dbReference type="PANTHER" id="PTHR30341">
    <property type="entry name" value="SODIUM ION/PROTON ANTIPORTER NHAA-RELATED"/>
    <property type="match status" value="1"/>
</dbReference>
<keyword evidence="7" id="KW-0406">Ion transport</keyword>
<evidence type="ECO:0000313" key="9">
    <source>
        <dbReference type="Proteomes" id="UP000185766"/>
    </source>
</evidence>
<keyword evidence="7" id="KW-0813">Transport</keyword>
<evidence type="ECO:0000256" key="7">
    <source>
        <dbReference type="HAMAP-Rule" id="MF_01844"/>
    </source>
</evidence>
<dbReference type="GO" id="GO:0005886">
    <property type="term" value="C:plasma membrane"/>
    <property type="evidence" value="ECO:0007669"/>
    <property type="project" value="UniProtKB-SubCell"/>
</dbReference>
<keyword evidence="2 7" id="KW-1003">Cell membrane</keyword>
<keyword evidence="6 7" id="KW-0739">Sodium transport</keyword>
<dbReference type="InterPro" id="IPR023171">
    <property type="entry name" value="Na/H_antiporter_dom_sf"/>
</dbReference>
<name>A0A1H7RKV2_9GAMM</name>
<evidence type="ECO:0000256" key="1">
    <source>
        <dbReference type="ARBA" id="ARBA00004429"/>
    </source>
</evidence>
<comment type="subcellular location">
    <subcellularLocation>
        <location evidence="1">Cell inner membrane</location>
        <topology evidence="1">Multi-pass membrane protein</topology>
    </subcellularLocation>
    <subcellularLocation>
        <location evidence="7">Cell membrane</location>
        <topology evidence="7">Multi-pass membrane protein</topology>
    </subcellularLocation>
</comment>
<dbReference type="Pfam" id="PF06965">
    <property type="entry name" value="Na_H_antiport_1"/>
    <property type="match status" value="1"/>
</dbReference>
<feature type="transmembrane region" description="Helical" evidence="7">
    <location>
        <begin position="98"/>
        <end position="118"/>
    </location>
</feature>
<dbReference type="PANTHER" id="PTHR30341:SF0">
    <property type="entry name" value="NA(+)_H(+) ANTIPORTER NHAA"/>
    <property type="match status" value="1"/>
</dbReference>
<comment type="catalytic activity">
    <reaction evidence="7">
        <text>Na(+)(in) + 2 H(+)(out) = Na(+)(out) + 2 H(+)(in)</text>
        <dbReference type="Rhea" id="RHEA:29251"/>
        <dbReference type="ChEBI" id="CHEBI:15378"/>
        <dbReference type="ChEBI" id="CHEBI:29101"/>
    </reaction>
</comment>
<protein>
    <recommendedName>
        <fullName evidence="7">Na(+)/H(+) antiporter NhaA</fullName>
    </recommendedName>
    <alternativeName>
        <fullName evidence="7">Sodium/proton antiporter NhaA</fullName>
    </alternativeName>
</protein>
<comment type="function">
    <text evidence="7">Na(+)/H(+) antiporter that extrudes sodium in exchange for external protons.</text>
</comment>
<evidence type="ECO:0000256" key="2">
    <source>
        <dbReference type="ARBA" id="ARBA00022475"/>
    </source>
</evidence>